<dbReference type="SUPFAM" id="SSF51126">
    <property type="entry name" value="Pectin lyase-like"/>
    <property type="match status" value="1"/>
</dbReference>
<comment type="caution">
    <text evidence="6">The sequence shown here is derived from an EMBL/GenBank/DDBJ whole genome shotgun (WGS) entry which is preliminary data.</text>
</comment>
<accession>A0AA41Y0K6</accession>
<dbReference type="InterPro" id="IPR012334">
    <property type="entry name" value="Pectin_lyas_fold"/>
</dbReference>
<evidence type="ECO:0000256" key="2">
    <source>
        <dbReference type="ARBA" id="ARBA00022801"/>
    </source>
</evidence>
<evidence type="ECO:0000256" key="3">
    <source>
        <dbReference type="ARBA" id="ARBA00023295"/>
    </source>
</evidence>
<organism evidence="6 7">
    <name type="scientific">Gaoshiqia sediminis</name>
    <dbReference type="NCBI Taxonomy" id="2986998"/>
    <lineage>
        <taxon>Bacteria</taxon>
        <taxon>Pseudomonadati</taxon>
        <taxon>Bacteroidota</taxon>
        <taxon>Bacteroidia</taxon>
        <taxon>Marinilabiliales</taxon>
        <taxon>Prolixibacteraceae</taxon>
        <taxon>Gaoshiqia</taxon>
    </lineage>
</organism>
<dbReference type="PROSITE" id="PS51257">
    <property type="entry name" value="PROKAR_LIPOPROTEIN"/>
    <property type="match status" value="1"/>
</dbReference>
<dbReference type="PANTHER" id="PTHR31339">
    <property type="entry name" value="PECTIN LYASE-RELATED"/>
    <property type="match status" value="1"/>
</dbReference>
<dbReference type="InterPro" id="IPR000743">
    <property type="entry name" value="Glyco_hydro_28"/>
</dbReference>
<keyword evidence="3 4" id="KW-0326">Glycosidase</keyword>
<dbReference type="Gene3D" id="2.160.20.10">
    <property type="entry name" value="Single-stranded right-handed beta-helix, Pectin lyase-like"/>
    <property type="match status" value="1"/>
</dbReference>
<dbReference type="AlphaFoldDB" id="A0AA41Y0K6"/>
<dbReference type="GO" id="GO:0005975">
    <property type="term" value="P:carbohydrate metabolic process"/>
    <property type="evidence" value="ECO:0007669"/>
    <property type="project" value="InterPro"/>
</dbReference>
<proteinExistence type="inferred from homology"/>
<dbReference type="Proteomes" id="UP001163821">
    <property type="component" value="Unassembled WGS sequence"/>
</dbReference>
<dbReference type="InterPro" id="IPR006626">
    <property type="entry name" value="PbH1"/>
</dbReference>
<dbReference type="PROSITE" id="PS00502">
    <property type="entry name" value="POLYGALACTURONASE"/>
    <property type="match status" value="1"/>
</dbReference>
<evidence type="ECO:0000256" key="1">
    <source>
        <dbReference type="ARBA" id="ARBA00008834"/>
    </source>
</evidence>
<dbReference type="GO" id="GO:0004650">
    <property type="term" value="F:polygalacturonase activity"/>
    <property type="evidence" value="ECO:0007669"/>
    <property type="project" value="InterPro"/>
</dbReference>
<sequence length="554" mass="61177">MRRISTVLFFSCLLAFVVACQPAQQQKAEVKQQLPFDMPEVIIPTFRADTFNLADYGAVGDGSVLNTEAFARAIEACSSAGGGVVLVPSGLWLTGPITMKSNVNLHLQNGALIQFTADLDQFPLVESFFEGLTEVRCQSPINGNDLENVAITGKGIIDGNGGHWRQVKKEKLTEGQWNKLVASGGVVVRGNRWYPSEASMIGNEKKELLPKERTIESMEPFKHYLRPVMVSLVNCNQVLLEGVTFQNSPAWNVNPLMCEHITLKDLNIRNPWFSQNGDGLDLESCRIGQVINCNFDVGDDAICIKSGKDEEGRKRGKPTELIVIRDCTVYHGHGGFVVGSEMSGGVRKMFVSNCTFIGTDCGLRFKSLRGRGGAVEDIYMENIRMTNIPTEAIRFNLFYGGKSPEEDPMTGDVVIDEIPVDEKTPAFRNMHFKNIVCDGAEKAVMMQGIPEMPVENLVFENMKIRSKEGISINYARGLTFKNVELHVDGGHAARITNSQQIAFDGFSASGHDKLFRVSGDRTSDVQIKAADGQTISFNDIEYLEGLKDQIKLEE</sequence>
<dbReference type="RefSeq" id="WP_282589855.1">
    <property type="nucleotide sequence ID" value="NZ_JAPAAF010000001.1"/>
</dbReference>
<dbReference type="PANTHER" id="PTHR31339:SF9">
    <property type="entry name" value="PLASMIN AND FIBRONECTIN-BINDING PROTEIN A"/>
    <property type="match status" value="1"/>
</dbReference>
<keyword evidence="5" id="KW-0732">Signal</keyword>
<dbReference type="Pfam" id="PF00295">
    <property type="entry name" value="Glyco_hydro_28"/>
    <property type="match status" value="1"/>
</dbReference>
<comment type="similarity">
    <text evidence="1 4">Belongs to the glycosyl hydrolase 28 family.</text>
</comment>
<gene>
    <name evidence="6" type="ORF">N2K84_00815</name>
</gene>
<dbReference type="EMBL" id="JAPAAF010000001">
    <property type="protein sequence ID" value="MCW0481251.1"/>
    <property type="molecule type" value="Genomic_DNA"/>
</dbReference>
<evidence type="ECO:0000313" key="6">
    <source>
        <dbReference type="EMBL" id="MCW0481251.1"/>
    </source>
</evidence>
<feature type="chain" id="PRO_5041243424" evidence="5">
    <location>
        <begin position="20"/>
        <end position="554"/>
    </location>
</feature>
<dbReference type="InterPro" id="IPR011050">
    <property type="entry name" value="Pectin_lyase_fold/virulence"/>
</dbReference>
<evidence type="ECO:0000313" key="7">
    <source>
        <dbReference type="Proteomes" id="UP001163821"/>
    </source>
</evidence>
<name>A0AA41Y0K6_9BACT</name>
<protein>
    <submittedName>
        <fullName evidence="6">Glycoside hydrolase family 28 protein</fullName>
    </submittedName>
</protein>
<evidence type="ECO:0000256" key="5">
    <source>
        <dbReference type="SAM" id="SignalP"/>
    </source>
</evidence>
<feature type="signal peptide" evidence="5">
    <location>
        <begin position="1"/>
        <end position="19"/>
    </location>
</feature>
<keyword evidence="2 4" id="KW-0378">Hydrolase</keyword>
<evidence type="ECO:0000256" key="4">
    <source>
        <dbReference type="RuleBase" id="RU361169"/>
    </source>
</evidence>
<dbReference type="SMART" id="SM00710">
    <property type="entry name" value="PbH1"/>
    <property type="match status" value="7"/>
</dbReference>
<dbReference type="InterPro" id="IPR051801">
    <property type="entry name" value="GH28_Enzymes"/>
</dbReference>
<keyword evidence="7" id="KW-1185">Reference proteome</keyword>
<reference evidence="6" key="1">
    <citation type="submission" date="2022-10" db="EMBL/GenBank/DDBJ databases">
        <title>Gaoshiqiia sediminis gen. nov., sp. nov., isolated from coastal sediment.</title>
        <authorList>
            <person name="Yu W.X."/>
            <person name="Mu D.S."/>
            <person name="Du J.Z."/>
            <person name="Liang Y.Q."/>
        </authorList>
    </citation>
    <scope>NUCLEOTIDE SEQUENCE</scope>
    <source>
        <strain evidence="6">A06</strain>
    </source>
</reference>